<keyword evidence="8 10" id="KW-0057">Aromatic amino acid biosynthesis</keyword>
<dbReference type="InterPro" id="IPR001240">
    <property type="entry name" value="PRAI_dom"/>
</dbReference>
<dbReference type="STRING" id="762845.BCR26_08250"/>
<gene>
    <name evidence="10" type="primary">trpF</name>
    <name evidence="12" type="ORF">BCR26_08250</name>
</gene>
<dbReference type="HAMAP" id="MF_00135">
    <property type="entry name" value="PRAI"/>
    <property type="match status" value="1"/>
</dbReference>
<comment type="catalytic activity">
    <reaction evidence="1 10">
        <text>N-(5-phospho-beta-D-ribosyl)anthranilate = 1-(2-carboxyphenylamino)-1-deoxy-D-ribulose 5-phosphate</text>
        <dbReference type="Rhea" id="RHEA:21540"/>
        <dbReference type="ChEBI" id="CHEBI:18277"/>
        <dbReference type="ChEBI" id="CHEBI:58613"/>
        <dbReference type="EC" id="5.3.1.24"/>
    </reaction>
</comment>
<evidence type="ECO:0000256" key="3">
    <source>
        <dbReference type="ARBA" id="ARBA00007571"/>
    </source>
</evidence>
<comment type="pathway">
    <text evidence="2 10">Amino-acid biosynthesis; L-tryptophan biosynthesis; L-tryptophan from chorismate: step 3/5.</text>
</comment>
<dbReference type="SUPFAM" id="SSF51366">
    <property type="entry name" value="Ribulose-phoshate binding barrel"/>
    <property type="match status" value="1"/>
</dbReference>
<dbReference type="PANTHER" id="PTHR42894">
    <property type="entry name" value="N-(5'-PHOSPHORIBOSYL)ANTHRANILATE ISOMERASE"/>
    <property type="match status" value="1"/>
</dbReference>
<evidence type="ECO:0000256" key="2">
    <source>
        <dbReference type="ARBA" id="ARBA00004664"/>
    </source>
</evidence>
<dbReference type="GO" id="GO:0000162">
    <property type="term" value="P:L-tryptophan biosynthetic process"/>
    <property type="evidence" value="ECO:0007669"/>
    <property type="project" value="UniProtKB-UniRule"/>
</dbReference>
<accession>A0A1E5L0J6</accession>
<dbReference type="GO" id="GO:0004640">
    <property type="term" value="F:phosphoribosylanthranilate isomerase activity"/>
    <property type="evidence" value="ECO:0007669"/>
    <property type="project" value="UniProtKB-UniRule"/>
</dbReference>
<dbReference type="Pfam" id="PF00697">
    <property type="entry name" value="PRAI"/>
    <property type="match status" value="1"/>
</dbReference>
<evidence type="ECO:0000256" key="4">
    <source>
        <dbReference type="ARBA" id="ARBA00012572"/>
    </source>
</evidence>
<comment type="caution">
    <text evidence="12">The sequence shown here is derived from an EMBL/GenBank/DDBJ whole genome shotgun (WGS) entry which is preliminary data.</text>
</comment>
<dbReference type="OrthoDB" id="9786954at2"/>
<protein>
    <recommendedName>
        <fullName evidence="5 10">N-(5'-phosphoribosyl)anthranilate isomerase</fullName>
        <shortName evidence="10">PRAI</shortName>
        <ecNumber evidence="4 10">5.3.1.24</ecNumber>
    </recommendedName>
</protein>
<proteinExistence type="inferred from homology"/>
<dbReference type="AlphaFoldDB" id="A0A1E5L0J6"/>
<evidence type="ECO:0000313" key="12">
    <source>
        <dbReference type="EMBL" id="OEH83650.1"/>
    </source>
</evidence>
<reference evidence="12 13" key="1">
    <citation type="submission" date="2016-09" db="EMBL/GenBank/DDBJ databases">
        <authorList>
            <person name="Capua I."/>
            <person name="De Benedictis P."/>
            <person name="Joannis T."/>
            <person name="Lombin L.H."/>
            <person name="Cattoli G."/>
        </authorList>
    </citation>
    <scope>NUCLEOTIDE SEQUENCE [LARGE SCALE GENOMIC DNA]</scope>
    <source>
        <strain evidence="12 13">LMG 25899</strain>
    </source>
</reference>
<dbReference type="InterPro" id="IPR011060">
    <property type="entry name" value="RibuloseP-bd_barrel"/>
</dbReference>
<dbReference type="Gene3D" id="3.20.20.70">
    <property type="entry name" value="Aldolase class I"/>
    <property type="match status" value="1"/>
</dbReference>
<organism evidence="12 13">
    <name type="scientific">Enterococcus rivorum</name>
    <dbReference type="NCBI Taxonomy" id="762845"/>
    <lineage>
        <taxon>Bacteria</taxon>
        <taxon>Bacillati</taxon>
        <taxon>Bacillota</taxon>
        <taxon>Bacilli</taxon>
        <taxon>Lactobacillales</taxon>
        <taxon>Enterococcaceae</taxon>
        <taxon>Enterococcus</taxon>
    </lineage>
</organism>
<evidence type="ECO:0000259" key="11">
    <source>
        <dbReference type="Pfam" id="PF00697"/>
    </source>
</evidence>
<keyword evidence="9 10" id="KW-0413">Isomerase</keyword>
<keyword evidence="6 10" id="KW-0028">Amino-acid biosynthesis</keyword>
<comment type="similarity">
    <text evidence="3 10">Belongs to the TrpF family.</text>
</comment>
<evidence type="ECO:0000313" key="13">
    <source>
        <dbReference type="Proteomes" id="UP000095256"/>
    </source>
</evidence>
<dbReference type="EMBL" id="MIEK01000004">
    <property type="protein sequence ID" value="OEH83650.1"/>
    <property type="molecule type" value="Genomic_DNA"/>
</dbReference>
<evidence type="ECO:0000256" key="1">
    <source>
        <dbReference type="ARBA" id="ARBA00001164"/>
    </source>
</evidence>
<evidence type="ECO:0000256" key="6">
    <source>
        <dbReference type="ARBA" id="ARBA00022605"/>
    </source>
</evidence>
<evidence type="ECO:0000256" key="9">
    <source>
        <dbReference type="ARBA" id="ARBA00023235"/>
    </source>
</evidence>
<evidence type="ECO:0000256" key="5">
    <source>
        <dbReference type="ARBA" id="ARBA00022272"/>
    </source>
</evidence>
<dbReference type="FunFam" id="3.20.20.70:FF:000075">
    <property type="entry name" value="Tryptophan biosynthesis protein TRP1"/>
    <property type="match status" value="1"/>
</dbReference>
<dbReference type="CDD" id="cd00405">
    <property type="entry name" value="PRAI"/>
    <property type="match status" value="1"/>
</dbReference>
<feature type="domain" description="N-(5'phosphoribosyl) anthranilate isomerase (PRAI)" evidence="11">
    <location>
        <begin position="3"/>
        <end position="193"/>
    </location>
</feature>
<dbReference type="NCBIfam" id="NF002300">
    <property type="entry name" value="PRK01222.1-7"/>
    <property type="match status" value="1"/>
</dbReference>
<evidence type="ECO:0000256" key="7">
    <source>
        <dbReference type="ARBA" id="ARBA00022822"/>
    </source>
</evidence>
<dbReference type="InterPro" id="IPR013785">
    <property type="entry name" value="Aldolase_TIM"/>
</dbReference>
<dbReference type="PANTHER" id="PTHR42894:SF1">
    <property type="entry name" value="N-(5'-PHOSPHORIBOSYL)ANTHRANILATE ISOMERASE"/>
    <property type="match status" value="1"/>
</dbReference>
<dbReference type="Proteomes" id="UP000095256">
    <property type="component" value="Unassembled WGS sequence"/>
</dbReference>
<dbReference type="RefSeq" id="WP_069697334.1">
    <property type="nucleotide sequence ID" value="NZ_JAGGMA010000008.1"/>
</dbReference>
<dbReference type="EC" id="5.3.1.24" evidence="4 10"/>
<evidence type="ECO:0000256" key="8">
    <source>
        <dbReference type="ARBA" id="ARBA00023141"/>
    </source>
</evidence>
<dbReference type="UniPathway" id="UPA00035">
    <property type="reaction ID" value="UER00042"/>
</dbReference>
<evidence type="ECO:0000256" key="10">
    <source>
        <dbReference type="HAMAP-Rule" id="MF_00135"/>
    </source>
</evidence>
<dbReference type="InterPro" id="IPR044643">
    <property type="entry name" value="TrpF_fam"/>
</dbReference>
<keyword evidence="7 10" id="KW-0822">Tryptophan biosynthesis</keyword>
<name>A0A1E5L0J6_9ENTE</name>
<keyword evidence="13" id="KW-1185">Reference proteome</keyword>
<sequence>MKVKICGLKTKEQVDVAVVHGVDFLGFVFAESKRQIKAADVKKITTEVPKKVQKVGVFVSPSSQQLEEAIQEAMLDMVQIHGEMPEQKISVPYIRALPVDNLWITTVENEKEADYLLFDAPPKKYIGGNGEVFDWEVFDPKKVKDKKLFIAGGLTIENVQEAKRRFQPYAVDVSSGVETNGEKDLEKIAAFIKKAKEEFYV</sequence>